<dbReference type="Gene3D" id="3.30.1300.10">
    <property type="entry name" value="Pantoate-beta-alanine ligase, C-terminal domain"/>
    <property type="match status" value="1"/>
</dbReference>
<dbReference type="RefSeq" id="WP_200241138.1">
    <property type="nucleotide sequence ID" value="NZ_NRRY01000008.1"/>
</dbReference>
<dbReference type="Pfam" id="PF02569">
    <property type="entry name" value="Pantoate_ligase"/>
    <property type="match status" value="1"/>
</dbReference>
<keyword evidence="5 8" id="KW-0547">Nucleotide-binding</keyword>
<dbReference type="GO" id="GO:0005829">
    <property type="term" value="C:cytosol"/>
    <property type="evidence" value="ECO:0007669"/>
    <property type="project" value="TreeGrafter"/>
</dbReference>
<keyword evidence="3 8" id="KW-0436">Ligase</keyword>
<comment type="catalytic activity">
    <reaction evidence="7 8">
        <text>(R)-pantoate + beta-alanine + ATP = (R)-pantothenate + AMP + diphosphate + H(+)</text>
        <dbReference type="Rhea" id="RHEA:10912"/>
        <dbReference type="ChEBI" id="CHEBI:15378"/>
        <dbReference type="ChEBI" id="CHEBI:15980"/>
        <dbReference type="ChEBI" id="CHEBI:29032"/>
        <dbReference type="ChEBI" id="CHEBI:30616"/>
        <dbReference type="ChEBI" id="CHEBI:33019"/>
        <dbReference type="ChEBI" id="CHEBI:57966"/>
        <dbReference type="ChEBI" id="CHEBI:456215"/>
        <dbReference type="EC" id="6.3.2.1"/>
    </reaction>
</comment>
<evidence type="ECO:0000256" key="4">
    <source>
        <dbReference type="ARBA" id="ARBA00022655"/>
    </source>
</evidence>
<dbReference type="GO" id="GO:0004592">
    <property type="term" value="F:pantoate-beta-alanine ligase activity"/>
    <property type="evidence" value="ECO:0007669"/>
    <property type="project" value="UniProtKB-UniRule"/>
</dbReference>
<name>A0A9X0W7H2_9GAMM</name>
<feature type="binding site" evidence="8">
    <location>
        <begin position="30"/>
        <end position="37"/>
    </location>
    <ligand>
        <name>ATP</name>
        <dbReference type="ChEBI" id="CHEBI:30616"/>
    </ligand>
</feature>
<dbReference type="EMBL" id="NRRY01000008">
    <property type="protein sequence ID" value="MBK1618221.1"/>
    <property type="molecule type" value="Genomic_DNA"/>
</dbReference>
<evidence type="ECO:0000256" key="1">
    <source>
        <dbReference type="ARBA" id="ARBA00004990"/>
    </source>
</evidence>
<evidence type="ECO:0000313" key="9">
    <source>
        <dbReference type="EMBL" id="MBK1618221.1"/>
    </source>
</evidence>
<sequence>MQFLDQLRALRRQRAEWRQAGLRVGLVPTMGNLHAGHLSLIRAASEAADRVVATVFVNPLQFGAGEDFAAYPRTLERDSDMLRDAGCDLLFAPADAEVYPRGRDQQTFVEVPGLSDQLCGASRPGHFRGVATVVAKLFNMVQPEVAIFGEKDFQQLLVIRRMVEDLNLPVEVVGAPIVREPDGLAMSSRNGYLSAAERALAPRLRASLITAAARLRSGANFAEVEQDAQSALVAAGFEPDYVSVRRRADLAEPEPDTQLGAGTAEDRALMILAAAQLGRARLIDNLACDLDVPLAELAQDLRP</sequence>
<keyword evidence="8" id="KW-0963">Cytoplasm</keyword>
<dbReference type="Proteomes" id="UP001138768">
    <property type="component" value="Unassembled WGS sequence"/>
</dbReference>
<dbReference type="SUPFAM" id="SSF52374">
    <property type="entry name" value="Nucleotidylyl transferase"/>
    <property type="match status" value="1"/>
</dbReference>
<accession>A0A9X0W7H2</accession>
<dbReference type="PANTHER" id="PTHR21299:SF1">
    <property type="entry name" value="PANTOATE--BETA-ALANINE LIGASE"/>
    <property type="match status" value="1"/>
</dbReference>
<dbReference type="AlphaFoldDB" id="A0A9X0W7H2"/>
<feature type="active site" description="Proton donor" evidence="8">
    <location>
        <position position="37"/>
    </location>
</feature>
<dbReference type="NCBIfam" id="TIGR00018">
    <property type="entry name" value="panC"/>
    <property type="match status" value="1"/>
</dbReference>
<dbReference type="InterPro" id="IPR014729">
    <property type="entry name" value="Rossmann-like_a/b/a_fold"/>
</dbReference>
<feature type="binding site" evidence="8">
    <location>
        <begin position="149"/>
        <end position="152"/>
    </location>
    <ligand>
        <name>ATP</name>
        <dbReference type="ChEBI" id="CHEBI:30616"/>
    </ligand>
</feature>
<dbReference type="EC" id="6.3.2.1" evidence="8"/>
<evidence type="ECO:0000313" key="10">
    <source>
        <dbReference type="Proteomes" id="UP001138768"/>
    </source>
</evidence>
<evidence type="ECO:0000256" key="2">
    <source>
        <dbReference type="ARBA" id="ARBA00009256"/>
    </source>
</evidence>
<comment type="miscellaneous">
    <text evidence="8">The reaction proceeds by a bi uni uni bi ping pong mechanism.</text>
</comment>
<feature type="binding site" evidence="8">
    <location>
        <position position="61"/>
    </location>
    <ligand>
        <name>beta-alanine</name>
        <dbReference type="ChEBI" id="CHEBI:57966"/>
    </ligand>
</feature>
<protein>
    <recommendedName>
        <fullName evidence="8">Pantothenate synthetase</fullName>
        <shortName evidence="8">PS</shortName>
        <ecNumber evidence="8">6.3.2.1</ecNumber>
    </recommendedName>
    <alternativeName>
        <fullName evidence="8">Pantoate--beta-alanine ligase</fullName>
    </alternativeName>
    <alternativeName>
        <fullName evidence="8">Pantoate-activating enzyme</fullName>
    </alternativeName>
</protein>
<dbReference type="HAMAP" id="MF_00158">
    <property type="entry name" value="PanC"/>
    <property type="match status" value="1"/>
</dbReference>
<feature type="binding site" evidence="8">
    <location>
        <position position="61"/>
    </location>
    <ligand>
        <name>(R)-pantoate</name>
        <dbReference type="ChEBI" id="CHEBI:15980"/>
    </ligand>
</feature>
<gene>
    <name evidence="8" type="primary">panC</name>
    <name evidence="9" type="ORF">CKO42_07140</name>
</gene>
<feature type="binding site" evidence="8">
    <location>
        <position position="178"/>
    </location>
    <ligand>
        <name>ATP</name>
        <dbReference type="ChEBI" id="CHEBI:30616"/>
    </ligand>
</feature>
<dbReference type="Gene3D" id="3.40.50.620">
    <property type="entry name" value="HUPs"/>
    <property type="match status" value="1"/>
</dbReference>
<comment type="function">
    <text evidence="8">Catalyzes the condensation of pantoate with beta-alanine in an ATP-dependent reaction via a pantoyl-adenylate intermediate.</text>
</comment>
<comment type="subunit">
    <text evidence="8">Homodimer.</text>
</comment>
<comment type="subcellular location">
    <subcellularLocation>
        <location evidence="8">Cytoplasm</location>
    </subcellularLocation>
</comment>
<comment type="pathway">
    <text evidence="1 8">Cofactor biosynthesis; (R)-pantothenate biosynthesis; (R)-pantothenate from (R)-pantoate and beta-alanine: step 1/1.</text>
</comment>
<keyword evidence="10" id="KW-1185">Reference proteome</keyword>
<proteinExistence type="inferred from homology"/>
<dbReference type="InterPro" id="IPR042176">
    <property type="entry name" value="Pantoate_ligase_C"/>
</dbReference>
<evidence type="ECO:0000256" key="3">
    <source>
        <dbReference type="ARBA" id="ARBA00022598"/>
    </source>
</evidence>
<dbReference type="PANTHER" id="PTHR21299">
    <property type="entry name" value="CYTIDYLATE KINASE/PANTOATE-BETA-ALANINE LIGASE"/>
    <property type="match status" value="1"/>
</dbReference>
<reference evidence="9 10" key="1">
    <citation type="journal article" date="2020" name="Microorganisms">
        <title>Osmotic Adaptation and Compatible Solute Biosynthesis of Phototrophic Bacteria as Revealed from Genome Analyses.</title>
        <authorList>
            <person name="Imhoff J.F."/>
            <person name="Rahn T."/>
            <person name="Kunzel S."/>
            <person name="Keller A."/>
            <person name="Neulinger S.C."/>
        </authorList>
    </citation>
    <scope>NUCLEOTIDE SEQUENCE [LARGE SCALE GENOMIC DNA]</scope>
    <source>
        <strain evidence="9 10">DSM 25653</strain>
    </source>
</reference>
<evidence type="ECO:0000256" key="5">
    <source>
        <dbReference type="ARBA" id="ARBA00022741"/>
    </source>
</evidence>
<dbReference type="GO" id="GO:0015940">
    <property type="term" value="P:pantothenate biosynthetic process"/>
    <property type="evidence" value="ECO:0007669"/>
    <property type="project" value="UniProtKB-UniRule"/>
</dbReference>
<dbReference type="GO" id="GO:0005524">
    <property type="term" value="F:ATP binding"/>
    <property type="evidence" value="ECO:0007669"/>
    <property type="project" value="UniProtKB-KW"/>
</dbReference>
<dbReference type="InterPro" id="IPR003721">
    <property type="entry name" value="Pantoate_ligase"/>
</dbReference>
<keyword evidence="4 8" id="KW-0566">Pantothenate biosynthesis</keyword>
<dbReference type="CDD" id="cd00560">
    <property type="entry name" value="PanC"/>
    <property type="match status" value="1"/>
</dbReference>
<evidence type="ECO:0000256" key="7">
    <source>
        <dbReference type="ARBA" id="ARBA00048258"/>
    </source>
</evidence>
<dbReference type="FunFam" id="3.40.50.620:FF:000013">
    <property type="entry name" value="Pantothenate synthetase"/>
    <property type="match status" value="1"/>
</dbReference>
<dbReference type="NCBIfam" id="TIGR00125">
    <property type="entry name" value="cyt_tran_rel"/>
    <property type="match status" value="1"/>
</dbReference>
<comment type="similarity">
    <text evidence="2 8">Belongs to the pantothenate synthetase family.</text>
</comment>
<feature type="binding site" evidence="8">
    <location>
        <position position="155"/>
    </location>
    <ligand>
        <name>(R)-pantoate</name>
        <dbReference type="ChEBI" id="CHEBI:15980"/>
    </ligand>
</feature>
<dbReference type="InterPro" id="IPR004821">
    <property type="entry name" value="Cyt_trans-like"/>
</dbReference>
<feature type="binding site" evidence="8">
    <location>
        <begin position="186"/>
        <end position="189"/>
    </location>
    <ligand>
        <name>ATP</name>
        <dbReference type="ChEBI" id="CHEBI:30616"/>
    </ligand>
</feature>
<comment type="caution">
    <text evidence="9">The sequence shown here is derived from an EMBL/GenBank/DDBJ whole genome shotgun (WGS) entry which is preliminary data.</text>
</comment>
<organism evidence="9 10">
    <name type="scientific">Lamprobacter modestohalophilus</name>
    <dbReference type="NCBI Taxonomy" id="1064514"/>
    <lineage>
        <taxon>Bacteria</taxon>
        <taxon>Pseudomonadati</taxon>
        <taxon>Pseudomonadota</taxon>
        <taxon>Gammaproteobacteria</taxon>
        <taxon>Chromatiales</taxon>
        <taxon>Chromatiaceae</taxon>
        <taxon>Lamprobacter</taxon>
    </lineage>
</organism>
<evidence type="ECO:0000256" key="6">
    <source>
        <dbReference type="ARBA" id="ARBA00022840"/>
    </source>
</evidence>
<evidence type="ECO:0000256" key="8">
    <source>
        <dbReference type="HAMAP-Rule" id="MF_00158"/>
    </source>
</evidence>
<keyword evidence="6 8" id="KW-0067">ATP-binding</keyword>